<comment type="subcellular location">
    <subcellularLocation>
        <location evidence="1">Membrane</location>
    </subcellularLocation>
</comment>
<name>A0AAN9VKB6_9ORTH</name>
<feature type="compositionally biased region" description="Pro residues" evidence="8">
    <location>
        <begin position="435"/>
        <end position="444"/>
    </location>
</feature>
<organism evidence="13 14">
    <name type="scientific">Gryllus longicercus</name>
    <dbReference type="NCBI Taxonomy" id="2509291"/>
    <lineage>
        <taxon>Eukaryota</taxon>
        <taxon>Metazoa</taxon>
        <taxon>Ecdysozoa</taxon>
        <taxon>Arthropoda</taxon>
        <taxon>Hexapoda</taxon>
        <taxon>Insecta</taxon>
        <taxon>Pterygota</taxon>
        <taxon>Neoptera</taxon>
        <taxon>Polyneoptera</taxon>
        <taxon>Orthoptera</taxon>
        <taxon>Ensifera</taxon>
        <taxon>Gryllidea</taxon>
        <taxon>Grylloidea</taxon>
        <taxon>Gryllidae</taxon>
        <taxon>Gryllinae</taxon>
        <taxon>Gryllus</taxon>
    </lineage>
</organism>
<dbReference type="SUPFAM" id="SSF57889">
    <property type="entry name" value="Cysteine-rich domain"/>
    <property type="match status" value="1"/>
</dbReference>
<evidence type="ECO:0000259" key="12">
    <source>
        <dbReference type="PROSITE" id="PS51847"/>
    </source>
</evidence>
<dbReference type="GO" id="GO:0008289">
    <property type="term" value="F:lipid binding"/>
    <property type="evidence" value="ECO:0007669"/>
    <property type="project" value="UniProtKB-KW"/>
</dbReference>
<dbReference type="GO" id="GO:0005739">
    <property type="term" value="C:mitochondrion"/>
    <property type="evidence" value="ECO:0007669"/>
    <property type="project" value="GOC"/>
</dbReference>
<dbReference type="PROSITE" id="PS51847">
    <property type="entry name" value="SMP"/>
    <property type="match status" value="1"/>
</dbReference>
<keyword evidence="14" id="KW-1185">Reference proteome</keyword>
<gene>
    <name evidence="13" type="ORF">R5R35_000842</name>
</gene>
<evidence type="ECO:0008006" key="15">
    <source>
        <dbReference type="Google" id="ProtNLM"/>
    </source>
</evidence>
<dbReference type="Proteomes" id="UP001378592">
    <property type="component" value="Unassembled WGS sequence"/>
</dbReference>
<evidence type="ECO:0000256" key="1">
    <source>
        <dbReference type="ARBA" id="ARBA00004370"/>
    </source>
</evidence>
<feature type="compositionally biased region" description="Low complexity" evidence="8">
    <location>
        <begin position="616"/>
        <end position="638"/>
    </location>
</feature>
<dbReference type="GO" id="GO:0044233">
    <property type="term" value="C:mitochondria-associated endoplasmic reticulum membrane contact site"/>
    <property type="evidence" value="ECO:0007669"/>
    <property type="project" value="InterPro"/>
</dbReference>
<dbReference type="InterPro" id="IPR046349">
    <property type="entry name" value="C1-like_sf"/>
</dbReference>
<dbReference type="Gene3D" id="2.30.42.10">
    <property type="match status" value="1"/>
</dbReference>
<dbReference type="Gene3D" id="3.30.60.20">
    <property type="match status" value="1"/>
</dbReference>
<dbReference type="SMART" id="SM00109">
    <property type="entry name" value="C1"/>
    <property type="match status" value="1"/>
</dbReference>
<feature type="signal peptide" evidence="9">
    <location>
        <begin position="1"/>
        <end position="16"/>
    </location>
</feature>
<feature type="compositionally biased region" description="Basic and acidic residues" evidence="8">
    <location>
        <begin position="1042"/>
        <end position="1054"/>
    </location>
</feature>
<dbReference type="CDD" id="cd21674">
    <property type="entry name" value="SMP_PDZD8"/>
    <property type="match status" value="1"/>
</dbReference>
<feature type="compositionally biased region" description="Pro residues" evidence="8">
    <location>
        <begin position="889"/>
        <end position="907"/>
    </location>
</feature>
<dbReference type="AlphaFoldDB" id="A0AAN9VKB6"/>
<sequence>MLGLMLALVGLALAAAAGAAATLAAQWYLFNRWISGQPSVSPQAKPAHEPFQLPEILAEALRSGDVSRPESCVAVNLVLQFLFRELRHSPQVRRWLHKKLSAEFAELLTRTTTGKLFDSVTVREINLGSQLPVLHSIAVREARIDPAVGHLEQLDLNLDMHYSGGFQLAVDANMLLGKAAYLAVTVTHLSGQARLQFQRHPYTHWSFSFYSEPRLELAVESQFQGRPLPQVTSLIISQIRKTLKKKHTLPHYKLRYKPFFRKSGLGEEEDEGDGVNRESPAGSLQVAVLEVTRLNYPNPPPAYVYCSLAVDATAWVEVVQRADSGSWLTVDATVVSPGAGAESGGGGGAALGVVFKQRFVAARYQPCVLVEAVAPRSPAAAAGVQRGDLLLAVDGRRVASLAQAARLLRAAAHAPQGDRCTLRLERRALLRGAMGPPPPSPSHPTPTNGAQAPPTPTNGPGSGPMLPGPGPGGGLTPSPSPAHSPDAKEGEGRLAAPESPVLRRRKLSVDPALTQATGQGGSDTDSGSSSPASVPGSPAKRLSTGGSGSQSASPEHRRSTDEGDPNDEGLQLHRTQELPRAQVISFEESLQFEVRPQHRYLNVSVWGRARDQCPRTATSSASSIPTSGSASPASTAGPVPDQLLGHVSLSLAPLLAECQAAGPLTHQLRPCVLLPPDPHIALNRSHPLAGHSGFEPCLCYGDILLAFLFTPVEAGMVPPQAQQQTPKISRPASPRELSSNPVIVSGNAIPLRRHDFLRTHFNRATQCEFCGKKIWLKDAVQCRDCAMTCHKKCVARCQEAAACSGGEPSTTIRRLSAQPEIVTTAAEEEPPPTPVPQQQGTGGEGLRRGGLGGLLATAAAHARGLKRAGSANNLALPGGGAGAGAMPAAPSPGLPPSRSLPPSPQRSPQPSRKSSLVGPPPFSLAGEEDVEALLERLLAHPNDDDLMAAAKTSGKQLYACLPLAERKMKINNMISKLKSAMDAETHARLALEGATESSSGRADPATAARNAFLIGKSDEKVQALAVLMLHFCAGLQHAQDLEDAAKRESADKPNECGGTQQASQ</sequence>
<keyword evidence="3" id="KW-0479">Metal-binding</keyword>
<dbReference type="GO" id="GO:1990456">
    <property type="term" value="P:mitochondrion-endoplasmic reticulum membrane tethering"/>
    <property type="evidence" value="ECO:0007669"/>
    <property type="project" value="InterPro"/>
</dbReference>
<feature type="domain" description="SMP-LTD" evidence="12">
    <location>
        <begin position="68"/>
        <end position="258"/>
    </location>
</feature>
<evidence type="ECO:0000256" key="4">
    <source>
        <dbReference type="ARBA" id="ARBA00022833"/>
    </source>
</evidence>
<dbReference type="PROSITE" id="PS00479">
    <property type="entry name" value="ZF_DAG_PE_1"/>
    <property type="match status" value="1"/>
</dbReference>
<dbReference type="InterPro" id="IPR036034">
    <property type="entry name" value="PDZ_sf"/>
</dbReference>
<dbReference type="EMBL" id="JAZDUA010000255">
    <property type="protein sequence ID" value="KAK7862817.1"/>
    <property type="molecule type" value="Genomic_DNA"/>
</dbReference>
<evidence type="ECO:0000259" key="10">
    <source>
        <dbReference type="PROSITE" id="PS50081"/>
    </source>
</evidence>
<feature type="region of interest" description="Disordered" evidence="8">
    <location>
        <begin position="718"/>
        <end position="739"/>
    </location>
</feature>
<evidence type="ECO:0000256" key="9">
    <source>
        <dbReference type="SAM" id="SignalP"/>
    </source>
</evidence>
<dbReference type="GO" id="GO:0016020">
    <property type="term" value="C:membrane"/>
    <property type="evidence" value="ECO:0007669"/>
    <property type="project" value="UniProtKB-SubCell"/>
</dbReference>
<evidence type="ECO:0000313" key="13">
    <source>
        <dbReference type="EMBL" id="KAK7862817.1"/>
    </source>
</evidence>
<feature type="chain" id="PRO_5042993251" description="PDZ domain-containing protein 8" evidence="9">
    <location>
        <begin position="17"/>
        <end position="1064"/>
    </location>
</feature>
<comment type="caution">
    <text evidence="13">The sequence shown here is derived from an EMBL/GenBank/DDBJ whole genome shotgun (WGS) entry which is preliminary data.</text>
</comment>
<feature type="region of interest" description="Disordered" evidence="8">
    <location>
        <begin position="1042"/>
        <end position="1064"/>
    </location>
</feature>
<evidence type="ECO:0000259" key="11">
    <source>
        <dbReference type="PROSITE" id="PS50106"/>
    </source>
</evidence>
<accession>A0AAN9VKB6</accession>
<dbReference type="PANTHER" id="PTHR21519:SF1">
    <property type="entry name" value="PDZ DOMAIN-CONTAINING PROTEIN 8"/>
    <property type="match status" value="1"/>
</dbReference>
<evidence type="ECO:0000256" key="3">
    <source>
        <dbReference type="ARBA" id="ARBA00022723"/>
    </source>
</evidence>
<dbReference type="CDD" id="cd20825">
    <property type="entry name" value="C1_PDZD8"/>
    <property type="match status" value="1"/>
</dbReference>
<keyword evidence="6" id="KW-0446">Lipid-binding</keyword>
<dbReference type="SUPFAM" id="SSF50156">
    <property type="entry name" value="PDZ domain-like"/>
    <property type="match status" value="1"/>
</dbReference>
<evidence type="ECO:0000256" key="2">
    <source>
        <dbReference type="ARBA" id="ARBA00022448"/>
    </source>
</evidence>
<evidence type="ECO:0000256" key="8">
    <source>
        <dbReference type="SAM" id="MobiDB-lite"/>
    </source>
</evidence>
<evidence type="ECO:0000256" key="7">
    <source>
        <dbReference type="ARBA" id="ARBA00023136"/>
    </source>
</evidence>
<evidence type="ECO:0000256" key="6">
    <source>
        <dbReference type="ARBA" id="ARBA00023121"/>
    </source>
</evidence>
<dbReference type="PROSITE" id="PS50106">
    <property type="entry name" value="PDZ"/>
    <property type="match status" value="1"/>
</dbReference>
<reference evidence="13 14" key="1">
    <citation type="submission" date="2024-03" db="EMBL/GenBank/DDBJ databases">
        <title>The genome assembly and annotation of the cricket Gryllus longicercus Weissman &amp; Gray.</title>
        <authorList>
            <person name="Szrajer S."/>
            <person name="Gray D."/>
            <person name="Ylla G."/>
        </authorList>
    </citation>
    <scope>NUCLEOTIDE SEQUENCE [LARGE SCALE GENOMIC DNA]</scope>
    <source>
        <strain evidence="13">DAG 2021-001</strain>
        <tissue evidence="13">Whole body minus gut</tissue>
    </source>
</reference>
<dbReference type="InterPro" id="IPR039275">
    <property type="entry name" value="PDZD8"/>
</dbReference>
<feature type="compositionally biased region" description="Gly residues" evidence="8">
    <location>
        <begin position="840"/>
        <end position="850"/>
    </location>
</feature>
<dbReference type="PROSITE" id="PS50081">
    <property type="entry name" value="ZF_DAG_PE_2"/>
    <property type="match status" value="1"/>
</dbReference>
<dbReference type="InterPro" id="IPR031468">
    <property type="entry name" value="SMP_LBD"/>
</dbReference>
<keyword evidence="2" id="KW-0813">Transport</keyword>
<feature type="region of interest" description="Disordered" evidence="8">
    <location>
        <begin position="615"/>
        <end position="639"/>
    </location>
</feature>
<dbReference type="Pfam" id="PF17820">
    <property type="entry name" value="PDZ_6"/>
    <property type="match status" value="1"/>
</dbReference>
<dbReference type="Pfam" id="PF26547">
    <property type="entry name" value="PDZD8_N"/>
    <property type="match status" value="1"/>
</dbReference>
<feature type="compositionally biased region" description="Low complexity" evidence="8">
    <location>
        <begin position="522"/>
        <end position="539"/>
    </location>
</feature>
<dbReference type="GO" id="GO:0046872">
    <property type="term" value="F:metal ion binding"/>
    <property type="evidence" value="ECO:0007669"/>
    <property type="project" value="UniProtKB-KW"/>
</dbReference>
<dbReference type="InterPro" id="IPR058801">
    <property type="entry name" value="PDZD8_N"/>
</dbReference>
<dbReference type="InterPro" id="IPR041489">
    <property type="entry name" value="PDZ_6"/>
</dbReference>
<keyword evidence="5" id="KW-0445">Lipid transport</keyword>
<protein>
    <recommendedName>
        <fullName evidence="15">PDZ domain-containing protein 8</fullName>
    </recommendedName>
</protein>
<keyword evidence="4" id="KW-0862">Zinc</keyword>
<feature type="region of interest" description="Disordered" evidence="8">
    <location>
        <begin position="882"/>
        <end position="924"/>
    </location>
</feature>
<dbReference type="InterPro" id="IPR002219">
    <property type="entry name" value="PKC_DAG/PE"/>
</dbReference>
<dbReference type="GO" id="GO:0006869">
    <property type="term" value="P:lipid transport"/>
    <property type="evidence" value="ECO:0007669"/>
    <property type="project" value="UniProtKB-KW"/>
</dbReference>
<proteinExistence type="predicted"/>
<dbReference type="GO" id="GO:0051560">
    <property type="term" value="P:mitochondrial calcium ion homeostasis"/>
    <property type="evidence" value="ECO:0007669"/>
    <property type="project" value="InterPro"/>
</dbReference>
<feature type="region of interest" description="Disordered" evidence="8">
    <location>
        <begin position="431"/>
        <end position="570"/>
    </location>
</feature>
<dbReference type="PANTHER" id="PTHR21519">
    <property type="entry name" value="PDZ DOMAIN-CONTAINING PROTEIN 8"/>
    <property type="match status" value="1"/>
</dbReference>
<keyword evidence="9" id="KW-0732">Signal</keyword>
<feature type="domain" description="Phorbol-ester/DAG-type" evidence="10">
    <location>
        <begin position="753"/>
        <end position="803"/>
    </location>
</feature>
<dbReference type="InterPro" id="IPR001478">
    <property type="entry name" value="PDZ"/>
</dbReference>
<feature type="region of interest" description="Disordered" evidence="8">
    <location>
        <begin position="824"/>
        <end position="850"/>
    </location>
</feature>
<feature type="domain" description="PDZ" evidence="11">
    <location>
        <begin position="348"/>
        <end position="411"/>
    </location>
</feature>
<evidence type="ECO:0000313" key="14">
    <source>
        <dbReference type="Proteomes" id="UP001378592"/>
    </source>
</evidence>
<dbReference type="SMART" id="SM00228">
    <property type="entry name" value="PDZ"/>
    <property type="match status" value="1"/>
</dbReference>
<evidence type="ECO:0000256" key="5">
    <source>
        <dbReference type="ARBA" id="ARBA00023055"/>
    </source>
</evidence>
<keyword evidence="7" id="KW-0472">Membrane</keyword>